<dbReference type="Pfam" id="PF02780">
    <property type="entry name" value="Transketolase_C"/>
    <property type="match status" value="1"/>
</dbReference>
<dbReference type="PANTHER" id="PTHR43322">
    <property type="entry name" value="1-D-DEOXYXYLULOSE 5-PHOSPHATE SYNTHASE-RELATED"/>
    <property type="match status" value="1"/>
</dbReference>
<evidence type="ECO:0000256" key="1">
    <source>
        <dbReference type="ARBA" id="ARBA00004980"/>
    </source>
</evidence>
<gene>
    <name evidence="10" type="primary">dxs</name>
    <name evidence="12" type="ORF">SAMN05216174_11396</name>
</gene>
<dbReference type="STRING" id="1271860.SAMN05216174_11396"/>
<dbReference type="PANTHER" id="PTHR43322:SF5">
    <property type="entry name" value="1-DEOXY-D-XYLULOSE-5-PHOSPHATE SYNTHASE, CHLOROPLASTIC"/>
    <property type="match status" value="1"/>
</dbReference>
<evidence type="ECO:0000256" key="6">
    <source>
        <dbReference type="ARBA" id="ARBA00022842"/>
    </source>
</evidence>
<dbReference type="OrthoDB" id="9803371at2"/>
<dbReference type="GO" id="GO:0000287">
    <property type="term" value="F:magnesium ion binding"/>
    <property type="evidence" value="ECO:0007669"/>
    <property type="project" value="UniProtKB-UniRule"/>
</dbReference>
<keyword evidence="4 10" id="KW-0808">Transferase</keyword>
<dbReference type="GO" id="GO:0009228">
    <property type="term" value="P:thiamine biosynthetic process"/>
    <property type="evidence" value="ECO:0007669"/>
    <property type="project" value="UniProtKB-UniRule"/>
</dbReference>
<dbReference type="GO" id="GO:0016114">
    <property type="term" value="P:terpenoid biosynthetic process"/>
    <property type="evidence" value="ECO:0007669"/>
    <property type="project" value="UniProtKB-UniRule"/>
</dbReference>
<evidence type="ECO:0000256" key="4">
    <source>
        <dbReference type="ARBA" id="ARBA00022679"/>
    </source>
</evidence>
<feature type="binding site" evidence="10">
    <location>
        <begin position="154"/>
        <end position="155"/>
    </location>
    <ligand>
        <name>thiamine diphosphate</name>
        <dbReference type="ChEBI" id="CHEBI:58937"/>
    </ligand>
</feature>
<feature type="binding site" evidence="10">
    <location>
        <position position="339"/>
    </location>
    <ligand>
        <name>thiamine diphosphate</name>
        <dbReference type="ChEBI" id="CHEBI:58937"/>
    </ligand>
</feature>
<protein>
    <recommendedName>
        <fullName evidence="10">1-deoxy-D-xylulose-5-phosphate synthase</fullName>
        <ecNumber evidence="10">2.2.1.7</ecNumber>
    </recommendedName>
    <alternativeName>
        <fullName evidence="10">1-deoxyxylulose-5-phosphate synthase</fullName>
        <shortName evidence="10">DXP synthase</shortName>
        <shortName evidence="10">DXPS</shortName>
    </alternativeName>
</protein>
<dbReference type="Gene3D" id="3.40.50.920">
    <property type="match status" value="1"/>
</dbReference>
<comment type="subunit">
    <text evidence="3 10">Homodimer.</text>
</comment>
<dbReference type="EMBL" id="FMZZ01000013">
    <property type="protein sequence ID" value="SDD57075.1"/>
    <property type="molecule type" value="Genomic_DNA"/>
</dbReference>
<dbReference type="CDD" id="cd02007">
    <property type="entry name" value="TPP_DXS"/>
    <property type="match status" value="1"/>
</dbReference>
<dbReference type="SUPFAM" id="SSF52518">
    <property type="entry name" value="Thiamin diphosphate-binding fold (THDP-binding)"/>
    <property type="match status" value="1"/>
</dbReference>
<evidence type="ECO:0000256" key="2">
    <source>
        <dbReference type="ARBA" id="ARBA00011081"/>
    </source>
</evidence>
<comment type="function">
    <text evidence="10">Catalyzes the acyloin condensation reaction between C atoms 2 and 3 of pyruvate and glyceraldehyde 3-phosphate to yield 1-deoxy-D-xylulose-5-phosphate (DXP).</text>
</comment>
<dbReference type="UniPathway" id="UPA00064">
    <property type="reaction ID" value="UER00091"/>
</dbReference>
<dbReference type="GO" id="GO:0019288">
    <property type="term" value="P:isopentenyl diphosphate biosynthetic process, methylerythritol 4-phosphate pathway"/>
    <property type="evidence" value="ECO:0007669"/>
    <property type="project" value="TreeGrafter"/>
</dbReference>
<comment type="cofactor">
    <cofactor evidence="10">
        <name>thiamine diphosphate</name>
        <dbReference type="ChEBI" id="CHEBI:58937"/>
    </cofactor>
    <text evidence="10">Binds 1 thiamine pyrophosphate per subunit.</text>
</comment>
<dbReference type="InterPro" id="IPR049557">
    <property type="entry name" value="Transketolase_CS"/>
</dbReference>
<evidence type="ECO:0000259" key="11">
    <source>
        <dbReference type="SMART" id="SM00861"/>
    </source>
</evidence>
<comment type="cofactor">
    <cofactor evidence="10">
        <name>Mg(2+)</name>
        <dbReference type="ChEBI" id="CHEBI:18420"/>
    </cofactor>
    <text evidence="10">Binds 1 Mg(2+) ion per subunit.</text>
</comment>
<dbReference type="InterPro" id="IPR029061">
    <property type="entry name" value="THDP-binding"/>
</dbReference>
<feature type="binding site" evidence="10">
    <location>
        <position position="80"/>
    </location>
    <ligand>
        <name>thiamine diphosphate</name>
        <dbReference type="ChEBI" id="CHEBI:58937"/>
    </ligand>
</feature>
<dbReference type="InterPro" id="IPR005475">
    <property type="entry name" value="Transketolase-like_Pyr-bd"/>
</dbReference>
<comment type="catalytic activity">
    <reaction evidence="10">
        <text>D-glyceraldehyde 3-phosphate + pyruvate + H(+) = 1-deoxy-D-xylulose 5-phosphate + CO2</text>
        <dbReference type="Rhea" id="RHEA:12605"/>
        <dbReference type="ChEBI" id="CHEBI:15361"/>
        <dbReference type="ChEBI" id="CHEBI:15378"/>
        <dbReference type="ChEBI" id="CHEBI:16526"/>
        <dbReference type="ChEBI" id="CHEBI:57792"/>
        <dbReference type="ChEBI" id="CHEBI:59776"/>
        <dbReference type="EC" id="2.2.1.7"/>
    </reaction>
</comment>
<evidence type="ECO:0000313" key="12">
    <source>
        <dbReference type="EMBL" id="SDD57075.1"/>
    </source>
</evidence>
<dbReference type="Proteomes" id="UP000199501">
    <property type="component" value="Unassembled WGS sequence"/>
</dbReference>
<dbReference type="HAMAP" id="MF_00315">
    <property type="entry name" value="DXP_synth"/>
    <property type="match status" value="1"/>
</dbReference>
<dbReference type="GO" id="GO:0008661">
    <property type="term" value="F:1-deoxy-D-xylulose-5-phosphate synthase activity"/>
    <property type="evidence" value="ECO:0007669"/>
    <property type="project" value="UniProtKB-UniRule"/>
</dbReference>
<evidence type="ECO:0000256" key="5">
    <source>
        <dbReference type="ARBA" id="ARBA00022723"/>
    </source>
</evidence>
<dbReference type="Gene3D" id="3.40.50.970">
    <property type="match status" value="2"/>
</dbReference>
<dbReference type="CDD" id="cd07033">
    <property type="entry name" value="TPP_PYR_DXS_TK_like"/>
    <property type="match status" value="1"/>
</dbReference>
<dbReference type="SMART" id="SM00861">
    <property type="entry name" value="Transket_pyr"/>
    <property type="match status" value="1"/>
</dbReference>
<accession>A0A1G6VW85</accession>
<comment type="pathway">
    <text evidence="1 10">Metabolic intermediate biosynthesis; 1-deoxy-D-xylulose 5-phosphate biosynthesis; 1-deoxy-D-xylulose 5-phosphate from D-glyceraldehyde 3-phosphate and pyruvate: step 1/1.</text>
</comment>
<dbReference type="PROSITE" id="PS00801">
    <property type="entry name" value="TRANSKETOLASE_1"/>
    <property type="match status" value="1"/>
</dbReference>
<keyword evidence="7 10" id="KW-0784">Thiamine biosynthesis</keyword>
<dbReference type="Pfam" id="PF13292">
    <property type="entry name" value="DXP_synthase_N"/>
    <property type="match status" value="2"/>
</dbReference>
<dbReference type="SUPFAM" id="SSF52922">
    <property type="entry name" value="TK C-terminal domain-like"/>
    <property type="match status" value="1"/>
</dbReference>
<evidence type="ECO:0000256" key="3">
    <source>
        <dbReference type="ARBA" id="ARBA00011738"/>
    </source>
</evidence>
<dbReference type="InterPro" id="IPR009014">
    <property type="entry name" value="Transketo_C/PFOR_II"/>
</dbReference>
<dbReference type="InterPro" id="IPR033248">
    <property type="entry name" value="Transketolase_C"/>
</dbReference>
<feature type="binding site" evidence="10">
    <location>
        <position position="263"/>
    </location>
    <ligand>
        <name>thiamine diphosphate</name>
        <dbReference type="ChEBI" id="CHEBI:58937"/>
    </ligand>
</feature>
<evidence type="ECO:0000256" key="7">
    <source>
        <dbReference type="ARBA" id="ARBA00022977"/>
    </source>
</evidence>
<dbReference type="GO" id="GO:0005829">
    <property type="term" value="C:cytosol"/>
    <property type="evidence" value="ECO:0007669"/>
    <property type="project" value="TreeGrafter"/>
</dbReference>
<reference evidence="13" key="1">
    <citation type="submission" date="2016-10" db="EMBL/GenBank/DDBJ databases">
        <authorList>
            <person name="Varghese N."/>
            <person name="Submissions S."/>
        </authorList>
    </citation>
    <scope>NUCLEOTIDE SEQUENCE [LARGE SCALE GENOMIC DNA]</scope>
    <source>
        <strain evidence="13">IBRC-M 10403</strain>
    </source>
</reference>
<feature type="binding site" evidence="10">
    <location>
        <position position="183"/>
    </location>
    <ligand>
        <name>thiamine diphosphate</name>
        <dbReference type="ChEBI" id="CHEBI:58937"/>
    </ligand>
</feature>
<sequence>MTCQVARFPLVESISEPADLLGLPRERLGELAEQIRGFLVENVSRTGGHLGPNLGVVELSIALHRVFESPRDAIVFDTGHQSYAHKVLTGRWREFDSLRQEGGLSGYPCRNESEHDIVENSHASTALSYADGLAKAFELRAACDRRVVAVVGDGALTGGMAWEALNNIAAASHRPVVIVLNDNGRSYAPTVGALAEHLATLRTPPDPRAASDPVRTLFETLGLAYLGPIDGHDIDALEQGLRRAAAMRCAVVVHCVTRKGNGHSPAEQDEADCLHAVGPATGAKAKTTSWTEVFGAELLAAGAERDDLVCLTAAMLRPTGLHPFARRFPQRVFDVGLAEQHAVTSAAGLALGGLRPVVAIYSTFLNRGFDQVLMDIALHRLPVTFVLDRAGVTGADGPSHHGMWDSSLLPLVPGLRLAEPRDPRRLRELLRECLCVDDGPTALRYPKGAGGPDLPAVDHLDGVDLLRAAPGSAVLLIAAGSRAHACVRAADTLTARGIPVTVADPRWTAPLPPALAGLAARHALTLTVEDNVVTGGMGQRLAHLLVQRDPVPRLRCLALPARFLPHGDRGDILRRHGLDAAGIVDTVLRHLHPSHCHKRHRTPARST</sequence>
<comment type="similarity">
    <text evidence="2 10">Belongs to the transketolase family. DXPS subfamily.</text>
</comment>
<keyword evidence="8 10" id="KW-0786">Thiamine pyrophosphate</keyword>
<evidence type="ECO:0000256" key="10">
    <source>
        <dbReference type="HAMAP-Rule" id="MF_00315"/>
    </source>
</evidence>
<proteinExistence type="inferred from homology"/>
<keyword evidence="5 10" id="KW-0479">Metal-binding</keyword>
<feature type="domain" description="Transketolase-like pyrimidine-binding" evidence="11">
    <location>
        <begin position="288"/>
        <end position="453"/>
    </location>
</feature>
<dbReference type="NCBIfam" id="NF003933">
    <property type="entry name" value="PRK05444.2-2"/>
    <property type="match status" value="1"/>
</dbReference>
<evidence type="ECO:0000313" key="13">
    <source>
        <dbReference type="Proteomes" id="UP000199501"/>
    </source>
</evidence>
<dbReference type="RefSeq" id="WP_091454957.1">
    <property type="nucleotide sequence ID" value="NZ_FMZZ01000013.1"/>
</dbReference>
<keyword evidence="9 10" id="KW-0414">Isoprene biosynthesis</keyword>
<evidence type="ECO:0000256" key="8">
    <source>
        <dbReference type="ARBA" id="ARBA00023052"/>
    </source>
</evidence>
<dbReference type="AlphaFoldDB" id="A0A1G6VW85"/>
<organism evidence="12 13">
    <name type="scientific">Actinokineospora iranica</name>
    <dbReference type="NCBI Taxonomy" id="1271860"/>
    <lineage>
        <taxon>Bacteria</taxon>
        <taxon>Bacillati</taxon>
        <taxon>Actinomycetota</taxon>
        <taxon>Actinomycetes</taxon>
        <taxon>Pseudonocardiales</taxon>
        <taxon>Pseudonocardiaceae</taxon>
        <taxon>Actinokineospora</taxon>
    </lineage>
</organism>
<feature type="binding site" evidence="10">
    <location>
        <position position="183"/>
    </location>
    <ligand>
        <name>Mg(2+)</name>
        <dbReference type="ChEBI" id="CHEBI:18420"/>
    </ligand>
</feature>
<dbReference type="Pfam" id="PF02779">
    <property type="entry name" value="Transket_pyr"/>
    <property type="match status" value="1"/>
</dbReference>
<keyword evidence="6 10" id="KW-0460">Magnesium</keyword>
<name>A0A1G6VW85_9PSEU</name>
<evidence type="ECO:0000256" key="9">
    <source>
        <dbReference type="ARBA" id="ARBA00023229"/>
    </source>
</evidence>
<dbReference type="FunFam" id="3.40.50.970:FF:000005">
    <property type="entry name" value="1-deoxy-D-xylulose-5-phosphate synthase"/>
    <property type="match status" value="1"/>
</dbReference>
<feature type="binding site" evidence="10">
    <location>
        <position position="153"/>
    </location>
    <ligand>
        <name>Mg(2+)</name>
        <dbReference type="ChEBI" id="CHEBI:18420"/>
    </ligand>
</feature>
<keyword evidence="13" id="KW-1185">Reference proteome</keyword>
<feature type="binding site" evidence="10">
    <location>
        <begin position="121"/>
        <end position="123"/>
    </location>
    <ligand>
        <name>thiamine diphosphate</name>
        <dbReference type="ChEBI" id="CHEBI:58937"/>
    </ligand>
</feature>
<dbReference type="EC" id="2.2.1.7" evidence="10"/>
<dbReference type="InterPro" id="IPR005477">
    <property type="entry name" value="Dxylulose-5-P_synthase"/>
</dbReference>
<dbReference type="GO" id="GO:0030976">
    <property type="term" value="F:thiamine pyrophosphate binding"/>
    <property type="evidence" value="ECO:0007669"/>
    <property type="project" value="UniProtKB-UniRule"/>
</dbReference>